<evidence type="ECO:0000256" key="1">
    <source>
        <dbReference type="ARBA" id="ARBA00022679"/>
    </source>
</evidence>
<evidence type="ECO:0000256" key="2">
    <source>
        <dbReference type="ARBA" id="ARBA00023315"/>
    </source>
</evidence>
<keyword evidence="4" id="KW-1185">Reference proteome</keyword>
<organism evidence="3 4">
    <name type="scientific">Nocardioides lianchengensis</name>
    <dbReference type="NCBI Taxonomy" id="1045774"/>
    <lineage>
        <taxon>Bacteria</taxon>
        <taxon>Bacillati</taxon>
        <taxon>Actinomycetota</taxon>
        <taxon>Actinomycetes</taxon>
        <taxon>Propionibacteriales</taxon>
        <taxon>Nocardioidaceae</taxon>
        <taxon>Nocardioides</taxon>
    </lineage>
</organism>
<dbReference type="PROSITE" id="PS51186">
    <property type="entry name" value="GNAT"/>
    <property type="match status" value="1"/>
</dbReference>
<gene>
    <name evidence="3" type="ORF">SAMN05421872_10121</name>
</gene>
<dbReference type="AlphaFoldDB" id="A0A1G6I182"/>
<accession>A0A1G6I182</accession>
<proteinExistence type="predicted"/>
<dbReference type="Pfam" id="PF13302">
    <property type="entry name" value="Acetyltransf_3"/>
    <property type="match status" value="1"/>
</dbReference>
<dbReference type="InterPro" id="IPR016181">
    <property type="entry name" value="Acyl_CoA_acyltransferase"/>
</dbReference>
<evidence type="ECO:0000313" key="3">
    <source>
        <dbReference type="EMBL" id="SDC00292.1"/>
    </source>
</evidence>
<dbReference type="Proteomes" id="UP000199034">
    <property type="component" value="Unassembled WGS sequence"/>
</dbReference>
<dbReference type="Gene3D" id="3.40.630.30">
    <property type="match status" value="1"/>
</dbReference>
<sequence>MSPDSPHGPHGPHGLRLRPARFDDADRLLAWRNERSTRAASLTQDVIEPAAHRSWLERRLADETCRLLIVELDGTPVGQVRLDRSGGDAEVSIGLAEHVRGRGVGAEALRLVRGALPWPEVIRLLAHVREENAASLRLFAGLGYDELGRDDGVVALARPV</sequence>
<dbReference type="PANTHER" id="PTHR43877:SF2">
    <property type="entry name" value="AMINOALKYLPHOSPHONATE N-ACETYLTRANSFERASE-RELATED"/>
    <property type="match status" value="1"/>
</dbReference>
<keyword evidence="1 3" id="KW-0808">Transferase</keyword>
<dbReference type="PANTHER" id="PTHR43877">
    <property type="entry name" value="AMINOALKYLPHOSPHONATE N-ACETYLTRANSFERASE-RELATED-RELATED"/>
    <property type="match status" value="1"/>
</dbReference>
<dbReference type="InterPro" id="IPR000182">
    <property type="entry name" value="GNAT_dom"/>
</dbReference>
<dbReference type="InterPro" id="IPR050832">
    <property type="entry name" value="Bact_Acetyltransf"/>
</dbReference>
<reference evidence="3 4" key="1">
    <citation type="submission" date="2016-10" db="EMBL/GenBank/DDBJ databases">
        <authorList>
            <person name="de Groot N.N."/>
        </authorList>
    </citation>
    <scope>NUCLEOTIDE SEQUENCE [LARGE SCALE GENOMIC DNA]</scope>
    <source>
        <strain evidence="3 4">CGMCC 4.6858</strain>
    </source>
</reference>
<name>A0A1G6I182_9ACTN</name>
<evidence type="ECO:0000313" key="4">
    <source>
        <dbReference type="Proteomes" id="UP000199034"/>
    </source>
</evidence>
<dbReference type="EMBL" id="FMZM01000001">
    <property type="protein sequence ID" value="SDC00292.1"/>
    <property type="molecule type" value="Genomic_DNA"/>
</dbReference>
<dbReference type="GO" id="GO:0016747">
    <property type="term" value="F:acyltransferase activity, transferring groups other than amino-acyl groups"/>
    <property type="evidence" value="ECO:0007669"/>
    <property type="project" value="InterPro"/>
</dbReference>
<keyword evidence="2" id="KW-0012">Acyltransferase</keyword>
<dbReference type="RefSeq" id="WP_170866884.1">
    <property type="nucleotide sequence ID" value="NZ_FMZM01000001.1"/>
</dbReference>
<dbReference type="STRING" id="1045774.SAMN05421872_10121"/>
<protein>
    <submittedName>
        <fullName evidence="3">Protein N-acetyltransferase, RimJ/RimL family</fullName>
    </submittedName>
</protein>
<dbReference type="SUPFAM" id="SSF55729">
    <property type="entry name" value="Acyl-CoA N-acyltransferases (Nat)"/>
    <property type="match status" value="1"/>
</dbReference>